<dbReference type="EMBL" id="JAFIMR010000039">
    <property type="protein sequence ID" value="KAI1857698.1"/>
    <property type="molecule type" value="Genomic_DNA"/>
</dbReference>
<organism evidence="2 3">
    <name type="scientific">Neoarthrinium moseri</name>
    <dbReference type="NCBI Taxonomy" id="1658444"/>
    <lineage>
        <taxon>Eukaryota</taxon>
        <taxon>Fungi</taxon>
        <taxon>Dikarya</taxon>
        <taxon>Ascomycota</taxon>
        <taxon>Pezizomycotina</taxon>
        <taxon>Sordariomycetes</taxon>
        <taxon>Xylariomycetidae</taxon>
        <taxon>Amphisphaeriales</taxon>
        <taxon>Apiosporaceae</taxon>
        <taxon>Neoarthrinium</taxon>
    </lineage>
</organism>
<protein>
    <submittedName>
        <fullName evidence="2">Uncharacterized protein</fullName>
    </submittedName>
</protein>
<evidence type="ECO:0000313" key="3">
    <source>
        <dbReference type="Proteomes" id="UP000829685"/>
    </source>
</evidence>
<feature type="compositionally biased region" description="Basic residues" evidence="1">
    <location>
        <begin position="147"/>
        <end position="161"/>
    </location>
</feature>
<proteinExistence type="predicted"/>
<evidence type="ECO:0000313" key="2">
    <source>
        <dbReference type="EMBL" id="KAI1857698.1"/>
    </source>
</evidence>
<dbReference type="Proteomes" id="UP000829685">
    <property type="component" value="Unassembled WGS sequence"/>
</dbReference>
<dbReference type="AlphaFoldDB" id="A0A9Q0AKX9"/>
<feature type="compositionally biased region" description="Polar residues" evidence="1">
    <location>
        <begin position="178"/>
        <end position="187"/>
    </location>
</feature>
<name>A0A9Q0AKX9_9PEZI</name>
<gene>
    <name evidence="2" type="ORF">JX265_011113</name>
</gene>
<evidence type="ECO:0000256" key="1">
    <source>
        <dbReference type="SAM" id="MobiDB-lite"/>
    </source>
</evidence>
<accession>A0A9Q0AKX9</accession>
<reference evidence="2" key="1">
    <citation type="submission" date="2021-03" db="EMBL/GenBank/DDBJ databases">
        <title>Revisited historic fungal species revealed as producer of novel bioactive compounds through whole genome sequencing and comparative genomics.</title>
        <authorList>
            <person name="Vignolle G.A."/>
            <person name="Hochenegger N."/>
            <person name="Mach R.L."/>
            <person name="Mach-Aigner A.R."/>
            <person name="Javad Rahimi M."/>
            <person name="Salim K.A."/>
            <person name="Chan C.M."/>
            <person name="Lim L.B.L."/>
            <person name="Cai F."/>
            <person name="Druzhinina I.S."/>
            <person name="U'Ren J.M."/>
            <person name="Derntl C."/>
        </authorList>
    </citation>
    <scope>NUCLEOTIDE SEQUENCE</scope>
    <source>
        <strain evidence="2">TUCIM 5799</strain>
    </source>
</reference>
<feature type="region of interest" description="Disordered" evidence="1">
    <location>
        <begin position="147"/>
        <end position="194"/>
    </location>
</feature>
<comment type="caution">
    <text evidence="2">The sequence shown here is derived from an EMBL/GenBank/DDBJ whole genome shotgun (WGS) entry which is preliminary data.</text>
</comment>
<keyword evidence="3" id="KW-1185">Reference proteome</keyword>
<sequence length="194" mass="21532">MAFSTSGSKWSPLDDYQSEYQVKAWVPFAGPSQNNIEGQTSDVSAVPELSLTEPEFDVSEHHYVGDVASCSHPYGRLHCPSHNTHDISACHSELGAYSTADFSHGNSHLAGRANDYHRSASLPPSLERYVQDPQHHEKIATGHGIKCVKKSKRYHKSKARKNIATNDMKVVDRRDEYQQQSSANGRSGRSRHGS</sequence>